<evidence type="ECO:0000256" key="1">
    <source>
        <dbReference type="SAM" id="MobiDB-lite"/>
    </source>
</evidence>
<organism evidence="2 3">
    <name type="scientific">Parerythrobacter jejuensis</name>
    <dbReference type="NCBI Taxonomy" id="795812"/>
    <lineage>
        <taxon>Bacteria</taxon>
        <taxon>Pseudomonadati</taxon>
        <taxon>Pseudomonadota</taxon>
        <taxon>Alphaproteobacteria</taxon>
        <taxon>Sphingomonadales</taxon>
        <taxon>Erythrobacteraceae</taxon>
        <taxon>Parerythrobacter</taxon>
    </lineage>
</organism>
<comment type="caution">
    <text evidence="2">The sequence shown here is derived from an EMBL/GenBank/DDBJ whole genome shotgun (WGS) entry which is preliminary data.</text>
</comment>
<dbReference type="Proteomes" id="UP000446786">
    <property type="component" value="Unassembled WGS sequence"/>
</dbReference>
<dbReference type="EMBL" id="WTYE01000001">
    <property type="protein sequence ID" value="MXP32331.1"/>
    <property type="molecule type" value="Genomic_DNA"/>
</dbReference>
<protein>
    <submittedName>
        <fullName evidence="2">Uncharacterized protein</fullName>
    </submittedName>
</protein>
<reference evidence="2 3" key="1">
    <citation type="submission" date="2019-12" db="EMBL/GenBank/DDBJ databases">
        <title>Genomic-based taxomic classification of the family Erythrobacteraceae.</title>
        <authorList>
            <person name="Xu L."/>
        </authorList>
    </citation>
    <scope>NUCLEOTIDE SEQUENCE [LARGE SCALE GENOMIC DNA]</scope>
    <source>
        <strain evidence="2 3">JCM 16677</strain>
    </source>
</reference>
<feature type="region of interest" description="Disordered" evidence="1">
    <location>
        <begin position="1"/>
        <end position="22"/>
    </location>
</feature>
<evidence type="ECO:0000313" key="3">
    <source>
        <dbReference type="Proteomes" id="UP000446786"/>
    </source>
</evidence>
<dbReference type="AlphaFoldDB" id="A0A845AU33"/>
<evidence type="ECO:0000313" key="2">
    <source>
        <dbReference type="EMBL" id="MXP32331.1"/>
    </source>
</evidence>
<sequence>MSNAAENTQAGTGRADVPWETEPVPEVKHDKDRYAGMAGSTAIALYHPGHPSVLFARLNKGLRRGFKNSRFARALGAWMGQAETAPPSLKSRIVGREGGRRLLDSGLIIPSQRDVFLLSQSGSRSGYLIEENKRLRDRVAQLERAAQ</sequence>
<name>A0A845AU33_9SPHN</name>
<dbReference type="RefSeq" id="WP_160779681.1">
    <property type="nucleotide sequence ID" value="NZ_BAAAZF010000001.1"/>
</dbReference>
<gene>
    <name evidence="2" type="ORF">GRI94_10930</name>
</gene>
<feature type="compositionally biased region" description="Polar residues" evidence="1">
    <location>
        <begin position="1"/>
        <end position="11"/>
    </location>
</feature>
<keyword evidence="3" id="KW-1185">Reference proteome</keyword>
<accession>A0A845AU33</accession>
<proteinExistence type="predicted"/>